<feature type="compositionally biased region" description="Basic and acidic residues" evidence="4">
    <location>
        <begin position="125"/>
        <end position="135"/>
    </location>
</feature>
<dbReference type="STRING" id="906689.A0A2I0V8A2"/>
<dbReference type="NCBIfam" id="TIGR00030">
    <property type="entry name" value="S21p"/>
    <property type="match status" value="1"/>
</dbReference>
<dbReference type="InterPro" id="IPR001911">
    <property type="entry name" value="Ribosomal_bS21"/>
</dbReference>
<protein>
    <submittedName>
        <fullName evidence="5">30S ribosomal protein S21, chloroplastic</fullName>
    </submittedName>
</protein>
<evidence type="ECO:0000256" key="1">
    <source>
        <dbReference type="ARBA" id="ARBA00006640"/>
    </source>
</evidence>
<dbReference type="Pfam" id="PF01165">
    <property type="entry name" value="Ribosomal_S21"/>
    <property type="match status" value="1"/>
</dbReference>
<dbReference type="Gene3D" id="1.20.5.1150">
    <property type="entry name" value="Ribosomal protein S8"/>
    <property type="match status" value="1"/>
</dbReference>
<dbReference type="OrthoDB" id="785538at2759"/>
<dbReference type="PRINTS" id="PR00976">
    <property type="entry name" value="RIBOSOMALS21"/>
</dbReference>
<dbReference type="GO" id="GO:0003735">
    <property type="term" value="F:structural constituent of ribosome"/>
    <property type="evidence" value="ECO:0007669"/>
    <property type="project" value="InterPro"/>
</dbReference>
<feature type="region of interest" description="Disordered" evidence="4">
    <location>
        <begin position="125"/>
        <end position="178"/>
    </location>
</feature>
<dbReference type="InterPro" id="IPR038380">
    <property type="entry name" value="Ribosomal_bS21_sf"/>
</dbReference>
<name>A0A2I0V8A2_9ASPA</name>
<accession>A0A2I0V8A2</accession>
<evidence type="ECO:0000256" key="2">
    <source>
        <dbReference type="ARBA" id="ARBA00022980"/>
    </source>
</evidence>
<dbReference type="HAMAP" id="MF_00358">
    <property type="entry name" value="Ribosomal_bS21"/>
    <property type="match status" value="1"/>
</dbReference>
<dbReference type="GO" id="GO:0005840">
    <property type="term" value="C:ribosome"/>
    <property type="evidence" value="ECO:0007669"/>
    <property type="project" value="UniProtKB-KW"/>
</dbReference>
<dbReference type="Proteomes" id="UP000233837">
    <property type="component" value="Unassembled WGS sequence"/>
</dbReference>
<dbReference type="GO" id="GO:0006412">
    <property type="term" value="P:translation"/>
    <property type="evidence" value="ECO:0007669"/>
    <property type="project" value="InterPro"/>
</dbReference>
<keyword evidence="2 5" id="KW-0689">Ribosomal protein</keyword>
<dbReference type="PANTHER" id="PTHR21109">
    <property type="entry name" value="MITOCHONDRIAL 28S RIBOSOMAL PROTEIN S21"/>
    <property type="match status" value="1"/>
</dbReference>
<dbReference type="AlphaFoldDB" id="A0A2I0V8A2"/>
<comment type="similarity">
    <text evidence="1">Belongs to the bacterial ribosomal protein bS21 family.</text>
</comment>
<organism evidence="5 6">
    <name type="scientific">Dendrobium catenatum</name>
    <dbReference type="NCBI Taxonomy" id="906689"/>
    <lineage>
        <taxon>Eukaryota</taxon>
        <taxon>Viridiplantae</taxon>
        <taxon>Streptophyta</taxon>
        <taxon>Embryophyta</taxon>
        <taxon>Tracheophyta</taxon>
        <taxon>Spermatophyta</taxon>
        <taxon>Magnoliopsida</taxon>
        <taxon>Liliopsida</taxon>
        <taxon>Asparagales</taxon>
        <taxon>Orchidaceae</taxon>
        <taxon>Epidendroideae</taxon>
        <taxon>Malaxideae</taxon>
        <taxon>Dendrobiinae</taxon>
        <taxon>Dendrobium</taxon>
    </lineage>
</organism>
<proteinExistence type="inferred from homology"/>
<reference evidence="5 6" key="2">
    <citation type="journal article" date="2017" name="Nature">
        <title>The Apostasia genome and the evolution of orchids.</title>
        <authorList>
            <person name="Zhang G.Q."/>
            <person name="Liu K.W."/>
            <person name="Li Z."/>
            <person name="Lohaus R."/>
            <person name="Hsiao Y.Y."/>
            <person name="Niu S.C."/>
            <person name="Wang J.Y."/>
            <person name="Lin Y.C."/>
            <person name="Xu Q."/>
            <person name="Chen L.J."/>
            <person name="Yoshida K."/>
            <person name="Fujiwara S."/>
            <person name="Wang Z.W."/>
            <person name="Zhang Y.Q."/>
            <person name="Mitsuda N."/>
            <person name="Wang M."/>
            <person name="Liu G.H."/>
            <person name="Pecoraro L."/>
            <person name="Huang H.X."/>
            <person name="Xiao X.J."/>
            <person name="Lin M."/>
            <person name="Wu X.Y."/>
            <person name="Wu W.L."/>
            <person name="Chen Y.Y."/>
            <person name="Chang S.B."/>
            <person name="Sakamoto S."/>
            <person name="Ohme-Takagi M."/>
            <person name="Yagi M."/>
            <person name="Zeng S.J."/>
            <person name="Shen C.Y."/>
            <person name="Yeh C.M."/>
            <person name="Luo Y.B."/>
            <person name="Tsai W.C."/>
            <person name="Van de Peer Y."/>
            <person name="Liu Z.J."/>
        </authorList>
    </citation>
    <scope>NUCLEOTIDE SEQUENCE [LARGE SCALE GENOMIC DNA]</scope>
    <source>
        <tissue evidence="5">The whole plant</tissue>
    </source>
</reference>
<evidence type="ECO:0000256" key="3">
    <source>
        <dbReference type="ARBA" id="ARBA00023274"/>
    </source>
</evidence>
<keyword evidence="6" id="KW-1185">Reference proteome</keyword>
<evidence type="ECO:0000313" key="6">
    <source>
        <dbReference type="Proteomes" id="UP000233837"/>
    </source>
</evidence>
<dbReference type="PANTHER" id="PTHR21109:SF0">
    <property type="entry name" value="SMALL RIBOSOMAL SUBUNIT PROTEIN BS21M"/>
    <property type="match status" value="1"/>
</dbReference>
<dbReference type="GO" id="GO:1990904">
    <property type="term" value="C:ribonucleoprotein complex"/>
    <property type="evidence" value="ECO:0007669"/>
    <property type="project" value="UniProtKB-KW"/>
</dbReference>
<evidence type="ECO:0000313" key="5">
    <source>
        <dbReference type="EMBL" id="PKU59646.1"/>
    </source>
</evidence>
<reference evidence="5 6" key="1">
    <citation type="journal article" date="2016" name="Sci. Rep.">
        <title>The Dendrobium catenatum Lindl. genome sequence provides insights into polysaccharide synthase, floral development and adaptive evolution.</title>
        <authorList>
            <person name="Zhang G.Q."/>
            <person name="Xu Q."/>
            <person name="Bian C."/>
            <person name="Tsai W.C."/>
            <person name="Yeh C.M."/>
            <person name="Liu K.W."/>
            <person name="Yoshida K."/>
            <person name="Zhang L.S."/>
            <person name="Chang S.B."/>
            <person name="Chen F."/>
            <person name="Shi Y."/>
            <person name="Su Y.Y."/>
            <person name="Zhang Y.Q."/>
            <person name="Chen L.J."/>
            <person name="Yin Y."/>
            <person name="Lin M."/>
            <person name="Huang H."/>
            <person name="Deng H."/>
            <person name="Wang Z.W."/>
            <person name="Zhu S.L."/>
            <person name="Zhao X."/>
            <person name="Deng C."/>
            <person name="Niu S.C."/>
            <person name="Huang J."/>
            <person name="Wang M."/>
            <person name="Liu G.H."/>
            <person name="Yang H.J."/>
            <person name="Xiao X.J."/>
            <person name="Hsiao Y.Y."/>
            <person name="Wu W.L."/>
            <person name="Chen Y.Y."/>
            <person name="Mitsuda N."/>
            <person name="Ohme-Takagi M."/>
            <person name="Luo Y.B."/>
            <person name="Van de Peer Y."/>
            <person name="Liu Z.J."/>
        </authorList>
    </citation>
    <scope>NUCLEOTIDE SEQUENCE [LARGE SCALE GENOMIC DNA]</scope>
    <source>
        <tissue evidence="5">The whole plant</tissue>
    </source>
</reference>
<dbReference type="EMBL" id="KZ504079">
    <property type="protein sequence ID" value="PKU59646.1"/>
    <property type="molecule type" value="Genomic_DNA"/>
</dbReference>
<evidence type="ECO:0000256" key="4">
    <source>
        <dbReference type="SAM" id="MobiDB-lite"/>
    </source>
</evidence>
<sequence length="178" mass="20419">MAISCNLLRLPFTMHPSFSSSHSARPFNYPIPSRRYFTTYSAGPHTSGPLRPATGRPIDPLAAVVNPALRHANVLFFTSCYNVQILVEENEPEEVLLRRFRREVSKAGIIPECKRRRFFENLQEEKKRKAREAGRRNRRRRFSAQRFGSASQEENSPNKKASDDMDDNWDLPEGGIPS</sequence>
<keyword evidence="3" id="KW-0687">Ribonucleoprotein</keyword>
<gene>
    <name evidence="5" type="primary">rps21</name>
    <name evidence="5" type="ORF">MA16_Dca020844</name>
</gene>